<evidence type="ECO:0000259" key="2">
    <source>
        <dbReference type="Pfam" id="PF00534"/>
    </source>
</evidence>
<dbReference type="PANTHER" id="PTHR46401:SF2">
    <property type="entry name" value="GLYCOSYLTRANSFERASE WBBK-RELATED"/>
    <property type="match status" value="1"/>
</dbReference>
<dbReference type="STRING" id="257708.RGI145_17410"/>
<dbReference type="KEGG" id="rgi:RGI145_17410"/>
<evidence type="ECO:0000313" key="4">
    <source>
        <dbReference type="Proteomes" id="UP000185494"/>
    </source>
</evidence>
<dbReference type="eggNOG" id="COG0438">
    <property type="taxonomic scope" value="Bacteria"/>
</dbReference>
<evidence type="ECO:0000256" key="1">
    <source>
        <dbReference type="ARBA" id="ARBA00022679"/>
    </source>
</evidence>
<dbReference type="CDD" id="cd03809">
    <property type="entry name" value="GT4_MtfB-like"/>
    <property type="match status" value="1"/>
</dbReference>
<dbReference type="GO" id="GO:0016757">
    <property type="term" value="F:glycosyltransferase activity"/>
    <property type="evidence" value="ECO:0007669"/>
    <property type="project" value="UniProtKB-KW"/>
</dbReference>
<gene>
    <name evidence="3" type="ORF">RGI145_17410</name>
</gene>
<dbReference type="EMBL" id="CP015583">
    <property type="protein sequence ID" value="APT58627.1"/>
    <property type="molecule type" value="Genomic_DNA"/>
</dbReference>
<protein>
    <submittedName>
        <fullName evidence="3">Lipopolysaccharide N-acetylglucosaminyltransferase</fullName>
    </submittedName>
</protein>
<keyword evidence="1 3" id="KW-0808">Transferase</keyword>
<feature type="domain" description="Glycosyl transferase family 1" evidence="2">
    <location>
        <begin position="318"/>
        <end position="477"/>
    </location>
</feature>
<sequence>MPAEPVPRTIWVDVEDLFQYALANPRPSGIQRLVFEILRVLPDRAARQPDKPRVAFVRHDEGPDLLREVPFAEIAALFESLSEGHGGNPAAAVPPRRQFALRVRRDRPFLQRLRFGLIYRLQKLPPRTSEALLQTAVLQMNVLRTGRRGLALWRGRRQIGALPSGVPPVAPPIPPSSGEQAGAAAMPATAPSLPARPGDVFLVLGAPWVHADYAGLLRRLRQRHGLRPALLLYDLIPLRRPEWCARDLVRSFRHWVETVLPECPRLMAISHATARDVEAYAAETGLALEAPVRPIPIGTGFGLAGQADRLASARPRGLPRPGSYVLFVSTLEARKNHALLFRVWRRLLGEMPREQVPTLVFAGRVGWLVADLMQQLENADWLGGKIRLIRDPSDEELLALYRGCRFTLFPSLFEGWGLPVSESLALGRPCIASDRTSLPEAGGALARYFDPDDLDDACAKIRAVIEDPTGLEAWRERVAREFRHVPWSDSADAIRDAMDRLEAEEEGP</sequence>
<dbReference type="PANTHER" id="PTHR46401">
    <property type="entry name" value="GLYCOSYLTRANSFERASE WBBK-RELATED"/>
    <property type="match status" value="1"/>
</dbReference>
<evidence type="ECO:0000313" key="3">
    <source>
        <dbReference type="EMBL" id="APT58627.1"/>
    </source>
</evidence>
<dbReference type="Gene3D" id="3.40.50.2000">
    <property type="entry name" value="Glycogen Phosphorylase B"/>
    <property type="match status" value="1"/>
</dbReference>
<dbReference type="Pfam" id="PF00534">
    <property type="entry name" value="Glycos_transf_1"/>
    <property type="match status" value="1"/>
</dbReference>
<reference evidence="3 4" key="1">
    <citation type="submission" date="2016-05" db="EMBL/GenBank/DDBJ databases">
        <title>Complete Genome and Methylome Analysis of Psychrotrophic Bacterial Isolates from Antarctic Lake Untersee.</title>
        <authorList>
            <person name="Fomenkov A."/>
            <person name="Akimov V.N."/>
            <person name="Vasilyeva L.V."/>
            <person name="Andersen D."/>
            <person name="Vincze T."/>
            <person name="Roberts R.J."/>
        </authorList>
    </citation>
    <scope>NUCLEOTIDE SEQUENCE [LARGE SCALE GENOMIC DNA]</scope>
    <source>
        <strain evidence="3 4">U14-5</strain>
    </source>
</reference>
<dbReference type="SUPFAM" id="SSF53756">
    <property type="entry name" value="UDP-Glycosyltransferase/glycogen phosphorylase"/>
    <property type="match status" value="1"/>
</dbReference>
<dbReference type="RefSeq" id="WP_075799384.1">
    <property type="nucleotide sequence ID" value="NZ_CP015583.1"/>
</dbReference>
<name>A0A1L7AIL1_9PROT</name>
<proteinExistence type="predicted"/>
<keyword evidence="3" id="KW-0328">Glycosyltransferase</keyword>
<dbReference type="Proteomes" id="UP000185494">
    <property type="component" value="Chromosome 1"/>
</dbReference>
<dbReference type="AlphaFoldDB" id="A0A1L7AIL1"/>
<accession>A0A1L7AIL1</accession>
<organism evidence="3 4">
    <name type="scientific">Roseomonas gilardii</name>
    <dbReference type="NCBI Taxonomy" id="257708"/>
    <lineage>
        <taxon>Bacteria</taxon>
        <taxon>Pseudomonadati</taxon>
        <taxon>Pseudomonadota</taxon>
        <taxon>Alphaproteobacteria</taxon>
        <taxon>Acetobacterales</taxon>
        <taxon>Roseomonadaceae</taxon>
        <taxon>Roseomonas</taxon>
    </lineage>
</organism>
<dbReference type="InterPro" id="IPR001296">
    <property type="entry name" value="Glyco_trans_1"/>
</dbReference>